<accession>A0ABD2LGM2</accession>
<evidence type="ECO:0000256" key="14">
    <source>
        <dbReference type="ARBA" id="ARBA00022842"/>
    </source>
</evidence>
<dbReference type="Pfam" id="PF02779">
    <property type="entry name" value="Transket_pyr"/>
    <property type="match status" value="1"/>
</dbReference>
<evidence type="ECO:0000256" key="15">
    <source>
        <dbReference type="ARBA" id="ARBA00023052"/>
    </source>
</evidence>
<dbReference type="EC" id="2.2.1.1" evidence="9"/>
<keyword evidence="12" id="KW-0479">Metal-binding</keyword>
<keyword evidence="14" id="KW-0460">Magnesium</keyword>
<proteinExistence type="inferred from homology"/>
<comment type="subunit">
    <text evidence="8">Homodimer.</text>
</comment>
<dbReference type="PROSITE" id="PS00801">
    <property type="entry name" value="TRANSKETOLASE_1"/>
    <property type="match status" value="1"/>
</dbReference>
<feature type="region of interest" description="Disordered" evidence="17">
    <location>
        <begin position="13"/>
        <end position="41"/>
    </location>
</feature>
<dbReference type="InterPro" id="IPR005475">
    <property type="entry name" value="Transketolase-like_Pyr-bd"/>
</dbReference>
<keyword evidence="15" id="KW-0786">Thiamine pyrophosphate</keyword>
<dbReference type="GO" id="GO:0004802">
    <property type="term" value="F:transketolase activity"/>
    <property type="evidence" value="ECO:0007669"/>
    <property type="project" value="UniProtKB-EC"/>
</dbReference>
<comment type="cofactor">
    <cofactor evidence="3">
        <name>Co(2+)</name>
        <dbReference type="ChEBI" id="CHEBI:48828"/>
    </cofactor>
</comment>
<dbReference type="InterPro" id="IPR033248">
    <property type="entry name" value="Transketolase_C"/>
</dbReference>
<evidence type="ECO:0000256" key="9">
    <source>
        <dbReference type="ARBA" id="ARBA00013152"/>
    </source>
</evidence>
<comment type="caution">
    <text evidence="19">The sequence shown here is derived from an EMBL/GenBank/DDBJ whole genome shotgun (WGS) entry which is preliminary data.</text>
</comment>
<comment type="cofactor">
    <cofactor evidence="2">
        <name>Mn(2+)</name>
        <dbReference type="ChEBI" id="CHEBI:29035"/>
    </cofactor>
</comment>
<dbReference type="NCBIfam" id="NF004559">
    <property type="entry name" value="PRK05899.2-5"/>
    <property type="match status" value="1"/>
</dbReference>
<dbReference type="GO" id="GO:0046872">
    <property type="term" value="F:metal ion binding"/>
    <property type="evidence" value="ECO:0007669"/>
    <property type="project" value="UniProtKB-KW"/>
</dbReference>
<evidence type="ECO:0000256" key="4">
    <source>
        <dbReference type="ARBA" id="ARBA00001946"/>
    </source>
</evidence>
<organism evidence="19 20">
    <name type="scientific">Heterodera trifolii</name>
    <dbReference type="NCBI Taxonomy" id="157864"/>
    <lineage>
        <taxon>Eukaryota</taxon>
        <taxon>Metazoa</taxon>
        <taxon>Ecdysozoa</taxon>
        <taxon>Nematoda</taxon>
        <taxon>Chromadorea</taxon>
        <taxon>Rhabditida</taxon>
        <taxon>Tylenchina</taxon>
        <taxon>Tylenchomorpha</taxon>
        <taxon>Tylenchoidea</taxon>
        <taxon>Heteroderidae</taxon>
        <taxon>Heteroderinae</taxon>
        <taxon>Heterodera</taxon>
    </lineage>
</organism>
<evidence type="ECO:0000313" key="20">
    <source>
        <dbReference type="Proteomes" id="UP001620626"/>
    </source>
</evidence>
<evidence type="ECO:0000256" key="11">
    <source>
        <dbReference type="ARBA" id="ARBA00022679"/>
    </source>
</evidence>
<dbReference type="PANTHER" id="PTHR43195">
    <property type="entry name" value="TRANSKETOLASE"/>
    <property type="match status" value="1"/>
</dbReference>
<evidence type="ECO:0000256" key="1">
    <source>
        <dbReference type="ARBA" id="ARBA00001913"/>
    </source>
</evidence>
<evidence type="ECO:0000256" key="10">
    <source>
        <dbReference type="ARBA" id="ARBA00016662"/>
    </source>
</evidence>
<dbReference type="InterPro" id="IPR020826">
    <property type="entry name" value="Transketolase_BS"/>
</dbReference>
<dbReference type="Proteomes" id="UP001620626">
    <property type="component" value="Unassembled WGS sequence"/>
</dbReference>
<comment type="cofactor">
    <cofactor evidence="4">
        <name>Mg(2+)</name>
        <dbReference type="ChEBI" id="CHEBI:18420"/>
    </cofactor>
</comment>
<sequence>MDRKKIEILQKSRKRKFLDNNDNENEANSEHREQNDENNDCDDEIEEEQAIVNFELGKTQKGGICLWSEGFRFTHKQNDLWRCNVRDCLARVTITDKSDNGMAGYFGQKFGIDSPAPSTLSWPSTVEQNSPLVQYSLSSSSTTTLQPAHPWEEPVVRRALFPIPYWNVHSHAASALARTNNGLEATHLHFSKGLCHHPALSDFIYEVSRSIDKQVDAARSARNFVHKRHKRYVLQDAVIMRILADATYNNDAEIRELMTALGLQFLKLMFRFILTDSVRVVRSFCAKNRIFLPTKFSTHFASKTFHPKMTISAPADVDKLQDAANRMRISSIEQTCAANSGHPTSSCSAAEIVATLFFAEMRYDVKEPRSASADRFILSKGHACPILYAAWEEAGLLSRDQVLSLRKIDSDIEGHPTPRLNFIDVATGSLGQGLSCAAGMAYTGKYVDRSSYRVYCLMGDGESAEGSVWEAAAFASFYKLDNLVAIVDVNRLGQSQETQLQHDIDAYVQRFAAFGWNAIGLEDGHDITALLNAYANAKKVTGKPTAIIAKTLKGKGIDGVADLNNQHGKPVSKDKAEPIRALLKSDKPANWTIPAPIGDAPAVDLGIGAIAMSAPPQYKMGEKVATRQAYGNALLKLAEANKRVIALDGDISNSTFSNLVQKKLPEQFVQCYIAEQNMVGVGVGMACRGRVLPHVSTFAAFFTRAGDQIRMGAVSFTNVKFTGSHCGVSIGEDGPSQMALEDLALFSALPASVVLYPSDAVSAERATELAANYTGITYTRVSRPATPVLYTSDEKFELGKCKVIRESSADTVLLVGAGVTLYECLTAHDLLSAQGIRVAVIDLFSVKPIDAETLAQQAKRVGGKVLTVEDHYEAGGVGSAVCVALADVANVRVRSLCVRELPRSGPPEALMELYGISANAIVKAVKNFQ</sequence>
<dbReference type="GO" id="GO:0019682">
    <property type="term" value="P:glyceraldehyde-3-phosphate metabolic process"/>
    <property type="evidence" value="ECO:0007669"/>
    <property type="project" value="UniProtKB-ARBA"/>
</dbReference>
<evidence type="ECO:0000256" key="6">
    <source>
        <dbReference type="ARBA" id="ARBA00004173"/>
    </source>
</evidence>
<evidence type="ECO:0000313" key="19">
    <source>
        <dbReference type="EMBL" id="KAL3114266.1"/>
    </source>
</evidence>
<dbReference type="InterPro" id="IPR049557">
    <property type="entry name" value="Transketolase_CS"/>
</dbReference>
<keyword evidence="11" id="KW-0808">Transferase</keyword>
<dbReference type="PANTHER" id="PTHR43195:SF1">
    <property type="entry name" value="FI06132P-RELATED"/>
    <property type="match status" value="1"/>
</dbReference>
<dbReference type="GO" id="GO:0005739">
    <property type="term" value="C:mitochondrion"/>
    <property type="evidence" value="ECO:0007669"/>
    <property type="project" value="UniProtKB-SubCell"/>
</dbReference>
<dbReference type="CDD" id="cd02012">
    <property type="entry name" value="TPP_TK"/>
    <property type="match status" value="1"/>
</dbReference>
<dbReference type="SMART" id="SM00861">
    <property type="entry name" value="Transket_pyr"/>
    <property type="match status" value="1"/>
</dbReference>
<comment type="cofactor">
    <cofactor evidence="5">
        <name>thiamine diphosphate</name>
        <dbReference type="ChEBI" id="CHEBI:58937"/>
    </cofactor>
</comment>
<evidence type="ECO:0000256" key="13">
    <source>
        <dbReference type="ARBA" id="ARBA00022837"/>
    </source>
</evidence>
<comment type="similarity">
    <text evidence="7">Belongs to the transketolase family.</text>
</comment>
<dbReference type="InterPro" id="IPR005474">
    <property type="entry name" value="Transketolase_N"/>
</dbReference>
<evidence type="ECO:0000256" key="5">
    <source>
        <dbReference type="ARBA" id="ARBA00001964"/>
    </source>
</evidence>
<evidence type="ECO:0000259" key="18">
    <source>
        <dbReference type="SMART" id="SM00861"/>
    </source>
</evidence>
<evidence type="ECO:0000256" key="7">
    <source>
        <dbReference type="ARBA" id="ARBA00007131"/>
    </source>
</evidence>
<keyword evidence="20" id="KW-1185">Reference proteome</keyword>
<evidence type="ECO:0000256" key="3">
    <source>
        <dbReference type="ARBA" id="ARBA00001941"/>
    </source>
</evidence>
<dbReference type="CDD" id="cd07033">
    <property type="entry name" value="TPP_PYR_DXS_TK_like"/>
    <property type="match status" value="1"/>
</dbReference>
<dbReference type="Pfam" id="PF02780">
    <property type="entry name" value="Transketolase_C"/>
    <property type="match status" value="1"/>
</dbReference>
<dbReference type="EMBL" id="JBICBT010000422">
    <property type="protein sequence ID" value="KAL3114266.1"/>
    <property type="molecule type" value="Genomic_DNA"/>
</dbReference>
<dbReference type="AlphaFoldDB" id="A0ABD2LGM2"/>
<dbReference type="Gene3D" id="3.40.50.920">
    <property type="match status" value="1"/>
</dbReference>
<comment type="subcellular location">
    <subcellularLocation>
        <location evidence="6">Mitochondrion</location>
    </subcellularLocation>
</comment>
<protein>
    <recommendedName>
        <fullName evidence="10">Transketolase</fullName>
        <ecNumber evidence="9">2.2.1.1</ecNumber>
    </recommendedName>
</protein>
<comment type="cofactor">
    <cofactor evidence="1">
        <name>Ca(2+)</name>
        <dbReference type="ChEBI" id="CHEBI:29108"/>
    </cofactor>
</comment>
<gene>
    <name evidence="19" type="ORF">niasHT_014110</name>
</gene>
<evidence type="ECO:0000256" key="2">
    <source>
        <dbReference type="ARBA" id="ARBA00001936"/>
    </source>
</evidence>
<dbReference type="InterPro" id="IPR029061">
    <property type="entry name" value="THDP-binding"/>
</dbReference>
<name>A0ABD2LGM2_9BILA</name>
<dbReference type="Gene3D" id="3.40.50.970">
    <property type="match status" value="2"/>
</dbReference>
<keyword evidence="16" id="KW-0496">Mitochondrion</keyword>
<reference evidence="19 20" key="1">
    <citation type="submission" date="2024-10" db="EMBL/GenBank/DDBJ databases">
        <authorList>
            <person name="Kim D."/>
        </authorList>
    </citation>
    <scope>NUCLEOTIDE SEQUENCE [LARGE SCALE GENOMIC DNA]</scope>
    <source>
        <strain evidence="19">BH-2024</strain>
    </source>
</reference>
<evidence type="ECO:0000256" key="16">
    <source>
        <dbReference type="ARBA" id="ARBA00023128"/>
    </source>
</evidence>
<dbReference type="SUPFAM" id="SSF52922">
    <property type="entry name" value="TK C-terminal domain-like"/>
    <property type="match status" value="1"/>
</dbReference>
<dbReference type="Pfam" id="PF00456">
    <property type="entry name" value="Transketolase_N"/>
    <property type="match status" value="1"/>
</dbReference>
<dbReference type="InterPro" id="IPR051424">
    <property type="entry name" value="Transketolase-like"/>
</dbReference>
<dbReference type="FunFam" id="3.40.50.970:FF:000129">
    <property type="entry name" value="Transketolase"/>
    <property type="match status" value="1"/>
</dbReference>
<evidence type="ECO:0000256" key="12">
    <source>
        <dbReference type="ARBA" id="ARBA00022723"/>
    </source>
</evidence>
<dbReference type="SUPFAM" id="SSF52518">
    <property type="entry name" value="Thiamin diphosphate-binding fold (THDP-binding)"/>
    <property type="match status" value="2"/>
</dbReference>
<dbReference type="PROSITE" id="PS00802">
    <property type="entry name" value="TRANSKETOLASE_2"/>
    <property type="match status" value="1"/>
</dbReference>
<evidence type="ECO:0000256" key="8">
    <source>
        <dbReference type="ARBA" id="ARBA00011738"/>
    </source>
</evidence>
<dbReference type="InterPro" id="IPR009014">
    <property type="entry name" value="Transketo_C/PFOR_II"/>
</dbReference>
<feature type="domain" description="Transketolase-like pyrimidine-binding" evidence="18">
    <location>
        <begin position="624"/>
        <end position="788"/>
    </location>
</feature>
<keyword evidence="13" id="KW-0106">Calcium</keyword>
<evidence type="ECO:0000256" key="17">
    <source>
        <dbReference type="SAM" id="MobiDB-lite"/>
    </source>
</evidence>